<evidence type="ECO:0000313" key="1">
    <source>
        <dbReference type="EMBL" id="QEC71020.1"/>
    </source>
</evidence>
<gene>
    <name evidence="1" type="ORF">FSB73_04345</name>
</gene>
<dbReference type="AlphaFoldDB" id="A0A5B8VHQ4"/>
<dbReference type="KEGG" id="agi:FSB73_04345"/>
<dbReference type="RefSeq" id="WP_146780279.1">
    <property type="nucleotide sequence ID" value="NZ_CP042434.1"/>
</dbReference>
<sequence length="82" mass="9348">MRPLLTLKHKYGGLQMLPNQFYIKGGDSIKYSISFESDSKLSKKDYDNLVVMDTVSLVLVQNDSMKLIGTFHANDSRLHARK</sequence>
<organism evidence="1 2">
    <name type="scientific">Arachidicoccus ginsenosidivorans</name>
    <dbReference type="NCBI Taxonomy" id="496057"/>
    <lineage>
        <taxon>Bacteria</taxon>
        <taxon>Pseudomonadati</taxon>
        <taxon>Bacteroidota</taxon>
        <taxon>Chitinophagia</taxon>
        <taxon>Chitinophagales</taxon>
        <taxon>Chitinophagaceae</taxon>
        <taxon>Arachidicoccus</taxon>
    </lineage>
</organism>
<dbReference type="EMBL" id="CP042434">
    <property type="protein sequence ID" value="QEC71020.1"/>
    <property type="molecule type" value="Genomic_DNA"/>
</dbReference>
<keyword evidence="2" id="KW-1185">Reference proteome</keyword>
<proteinExistence type="predicted"/>
<accession>A0A5B8VHQ4</accession>
<evidence type="ECO:0000313" key="2">
    <source>
        <dbReference type="Proteomes" id="UP000321291"/>
    </source>
</evidence>
<dbReference type="Proteomes" id="UP000321291">
    <property type="component" value="Chromosome"/>
</dbReference>
<protein>
    <submittedName>
        <fullName evidence="1">Uncharacterized protein</fullName>
    </submittedName>
</protein>
<reference evidence="1 2" key="1">
    <citation type="journal article" date="2017" name="Int. J. Syst. Evol. Microbiol.">
        <title>Arachidicoccus ginsenosidivorans sp. nov., with ginsenoside-converting activity isolated from ginseng cultivating soil.</title>
        <authorList>
            <person name="Siddiqi M.Z."/>
            <person name="Aslam Z."/>
            <person name="Im W.T."/>
        </authorList>
    </citation>
    <scope>NUCLEOTIDE SEQUENCE [LARGE SCALE GENOMIC DNA]</scope>
    <source>
        <strain evidence="1 2">Gsoil 809</strain>
    </source>
</reference>
<name>A0A5B8VHQ4_9BACT</name>